<feature type="compositionally biased region" description="Polar residues" evidence="1">
    <location>
        <begin position="1"/>
        <end position="11"/>
    </location>
</feature>
<feature type="region of interest" description="Disordered" evidence="1">
    <location>
        <begin position="107"/>
        <end position="126"/>
    </location>
</feature>
<protein>
    <submittedName>
        <fullName evidence="2">Uncharacterized protein</fullName>
    </submittedName>
</protein>
<feature type="compositionally biased region" description="Polar residues" evidence="1">
    <location>
        <begin position="157"/>
        <end position="172"/>
    </location>
</feature>
<proteinExistence type="predicted"/>
<dbReference type="AlphaFoldDB" id="A0A1Y2F146"/>
<feature type="region of interest" description="Disordered" evidence="1">
    <location>
        <begin position="132"/>
        <end position="172"/>
    </location>
</feature>
<dbReference type="InParanoid" id="A0A1Y2F146"/>
<gene>
    <name evidence="2" type="ORF">BCR35DRAFT_305383</name>
</gene>
<dbReference type="Proteomes" id="UP000193467">
    <property type="component" value="Unassembled WGS sequence"/>
</dbReference>
<name>A0A1Y2F146_9BASI</name>
<evidence type="ECO:0000313" key="2">
    <source>
        <dbReference type="EMBL" id="ORY77621.1"/>
    </source>
</evidence>
<accession>A0A1Y2F146</accession>
<sequence>MLSPESTSSGAPSPFASPHSPIQRLSLPSPQRHRSGYYTSADLYSDSEVILSSQLTHQEHTSLLQRSPSIEPALLLAEQLARVSSAKGGKEKARKKLEAKARFPHPYERGMSWMGGAAADSRGSLPKSLELERAKLMLTNPDDTSSAVNSTTASVTPSRATSLEEPSSSRGA</sequence>
<feature type="region of interest" description="Disordered" evidence="1">
    <location>
        <begin position="1"/>
        <end position="38"/>
    </location>
</feature>
<feature type="compositionally biased region" description="Low complexity" evidence="1">
    <location>
        <begin position="144"/>
        <end position="156"/>
    </location>
</feature>
<reference evidence="2 3" key="1">
    <citation type="submission" date="2016-07" db="EMBL/GenBank/DDBJ databases">
        <title>Pervasive Adenine N6-methylation of Active Genes in Fungi.</title>
        <authorList>
            <consortium name="DOE Joint Genome Institute"/>
            <person name="Mondo S.J."/>
            <person name="Dannebaum R.O."/>
            <person name="Kuo R.C."/>
            <person name="Labutti K."/>
            <person name="Haridas S."/>
            <person name="Kuo A."/>
            <person name="Salamov A."/>
            <person name="Ahrendt S.R."/>
            <person name="Lipzen A."/>
            <person name="Sullivan W."/>
            <person name="Andreopoulos W.B."/>
            <person name="Clum A."/>
            <person name="Lindquist E."/>
            <person name="Daum C."/>
            <person name="Ramamoorthy G.K."/>
            <person name="Gryganskyi A."/>
            <person name="Culley D."/>
            <person name="Magnuson J.K."/>
            <person name="James T.Y."/>
            <person name="O'Malley M.A."/>
            <person name="Stajich J.E."/>
            <person name="Spatafora J.W."/>
            <person name="Visel A."/>
            <person name="Grigoriev I.V."/>
        </authorList>
    </citation>
    <scope>NUCLEOTIDE SEQUENCE [LARGE SCALE GENOMIC DNA]</scope>
    <source>
        <strain evidence="2 3">62-1032</strain>
    </source>
</reference>
<evidence type="ECO:0000313" key="3">
    <source>
        <dbReference type="Proteomes" id="UP000193467"/>
    </source>
</evidence>
<organism evidence="2 3">
    <name type="scientific">Leucosporidium creatinivorum</name>
    <dbReference type="NCBI Taxonomy" id="106004"/>
    <lineage>
        <taxon>Eukaryota</taxon>
        <taxon>Fungi</taxon>
        <taxon>Dikarya</taxon>
        <taxon>Basidiomycota</taxon>
        <taxon>Pucciniomycotina</taxon>
        <taxon>Microbotryomycetes</taxon>
        <taxon>Leucosporidiales</taxon>
        <taxon>Leucosporidium</taxon>
    </lineage>
</organism>
<comment type="caution">
    <text evidence="2">The sequence shown here is derived from an EMBL/GenBank/DDBJ whole genome shotgun (WGS) entry which is preliminary data.</text>
</comment>
<evidence type="ECO:0000256" key="1">
    <source>
        <dbReference type="SAM" id="MobiDB-lite"/>
    </source>
</evidence>
<dbReference type="EMBL" id="MCGR01000031">
    <property type="protein sequence ID" value="ORY77621.1"/>
    <property type="molecule type" value="Genomic_DNA"/>
</dbReference>
<keyword evidence="3" id="KW-1185">Reference proteome</keyword>